<dbReference type="InterPro" id="IPR036465">
    <property type="entry name" value="vWFA_dom_sf"/>
</dbReference>
<dbReference type="InterPro" id="IPR002035">
    <property type="entry name" value="VWF_A"/>
</dbReference>
<dbReference type="AlphaFoldDB" id="A0A225AYG3"/>
<dbReference type="SUPFAM" id="SSF53300">
    <property type="entry name" value="vWA-like"/>
    <property type="match status" value="1"/>
</dbReference>
<evidence type="ECO:0000313" key="3">
    <source>
        <dbReference type="EMBL" id="OKL64683.1"/>
    </source>
</evidence>
<dbReference type="PROSITE" id="PS50234">
    <property type="entry name" value="VWFA"/>
    <property type="match status" value="1"/>
</dbReference>
<feature type="domain" description="VWFA" evidence="2">
    <location>
        <begin position="120"/>
        <end position="293"/>
    </location>
</feature>
<feature type="compositionally biased region" description="Polar residues" evidence="1">
    <location>
        <begin position="42"/>
        <end position="53"/>
    </location>
</feature>
<gene>
    <name evidence="3" type="ORF">UA08_01052</name>
</gene>
<comment type="caution">
    <text evidence="3">The sequence shown here is derived from an EMBL/GenBank/DDBJ whole genome shotgun (WGS) entry which is preliminary data.</text>
</comment>
<organism evidence="3 4">
    <name type="scientific">Talaromyces atroroseus</name>
    <dbReference type="NCBI Taxonomy" id="1441469"/>
    <lineage>
        <taxon>Eukaryota</taxon>
        <taxon>Fungi</taxon>
        <taxon>Dikarya</taxon>
        <taxon>Ascomycota</taxon>
        <taxon>Pezizomycotina</taxon>
        <taxon>Eurotiomycetes</taxon>
        <taxon>Eurotiomycetidae</taxon>
        <taxon>Eurotiales</taxon>
        <taxon>Trichocomaceae</taxon>
        <taxon>Talaromyces</taxon>
        <taxon>Talaromyces sect. Trachyspermi</taxon>
    </lineage>
</organism>
<keyword evidence="4" id="KW-1185">Reference proteome</keyword>
<evidence type="ECO:0000256" key="1">
    <source>
        <dbReference type="SAM" id="MobiDB-lite"/>
    </source>
</evidence>
<feature type="region of interest" description="Disordered" evidence="1">
    <location>
        <begin position="17"/>
        <end position="103"/>
    </location>
</feature>
<dbReference type="GeneID" id="31000807"/>
<dbReference type="PANTHER" id="PTHR34706:SF1">
    <property type="entry name" value="VWFA DOMAIN-CONTAINING PROTEIN"/>
    <property type="match status" value="1"/>
</dbReference>
<name>A0A225AYG3_TALAT</name>
<dbReference type="Gene3D" id="3.40.50.410">
    <property type="entry name" value="von Willebrand factor, type A domain"/>
    <property type="match status" value="1"/>
</dbReference>
<reference evidence="3 4" key="1">
    <citation type="submission" date="2015-06" db="EMBL/GenBank/DDBJ databases">
        <title>Talaromyces atroroseus IBT 11181 draft genome.</title>
        <authorList>
            <person name="Rasmussen K.B."/>
            <person name="Rasmussen S."/>
            <person name="Petersen B."/>
            <person name="Sicheritz-Ponten T."/>
            <person name="Mortensen U.H."/>
            <person name="Thrane U."/>
        </authorList>
    </citation>
    <scope>NUCLEOTIDE SEQUENCE [LARGE SCALE GENOMIC DNA]</scope>
    <source>
        <strain evidence="3 4">IBT 11181</strain>
    </source>
</reference>
<dbReference type="Proteomes" id="UP000214365">
    <property type="component" value="Unassembled WGS sequence"/>
</dbReference>
<protein>
    <recommendedName>
        <fullName evidence="2">VWFA domain-containing protein</fullName>
    </recommendedName>
</protein>
<evidence type="ECO:0000313" key="4">
    <source>
        <dbReference type="Proteomes" id="UP000214365"/>
    </source>
</evidence>
<dbReference type="RefSeq" id="XP_020124804.1">
    <property type="nucleotide sequence ID" value="XM_020259797.1"/>
</dbReference>
<proteinExistence type="predicted"/>
<dbReference type="EMBL" id="LFMY01000001">
    <property type="protein sequence ID" value="OKL64683.1"/>
    <property type="molecule type" value="Genomic_DNA"/>
</dbReference>
<accession>A0A225AYG3</accession>
<feature type="compositionally biased region" description="Pro residues" evidence="1">
    <location>
        <begin position="70"/>
        <end position="84"/>
    </location>
</feature>
<dbReference type="OrthoDB" id="2142040at2759"/>
<dbReference type="STRING" id="1441469.A0A225AYG3"/>
<sequence>MPLLGSTRLSSANSFLFRSSSKRDSSMGSAQSSNKHGRRSFYLNSPSTGNFDTSRSRSRNYAGLKSNDPWGPPPYTPEPDPVQPFSPEDIQASSSSSSYSSPFVQTNAEDSEYAFLANFDTIFLVDDSGSMADRYWREAEEAIAMITPICTQHDPDGIDLYFLNNSNNAQRGGGYTNIISPSAVQDIFRRVRPYGMTPVGQRLSQILFPYLRRVEKMAANTDDYGQLKNAAYAVRPINIIVITDGVFSDDAESVILNAARTLDRCQTIPWQVGIQFFQIGSDKAAQRHLEQLDDELCKAVKNDHVRDIVDTVPWKGQSGRTLSGDGVLKVVLGAVNKKLDRQKV</sequence>
<dbReference type="PANTHER" id="PTHR34706">
    <property type="entry name" value="SLR1338 PROTEIN"/>
    <property type="match status" value="1"/>
</dbReference>
<evidence type="ECO:0000259" key="2">
    <source>
        <dbReference type="PROSITE" id="PS50234"/>
    </source>
</evidence>